<sequence>MSSSARSRIAKRPSRLVAQGLVIAMLLLLGACDRVADADGDAAGPTRLILKTDWYAEPEHGGFYLALLRGYYLEEGIDLEIQANNNISNIYQQVATGQVDFGLGTSDTLLTLIARDIPLVGVMPYFQRDPQGVMVHPGSEVRTLQDLDGRKVMLSPTLNYVEFLQRALGIRFQLVPLTGELANFLSDEALAQQAFLTSEPYFVMQAGVQPRLLPFWDTGFEPYRIAYTRRQLASEHPELVAGFIRASLRGWADYTRGAQREAGRVAAFTEIARRNPQQSADFMAWTYAEMARYRLVHGREGEALGQIDRARLRREIGQLSELQLLERNVQVEEAMTFDLYPQQLVVDSDDPQP</sequence>
<keyword evidence="3" id="KW-1185">Reference proteome</keyword>
<protein>
    <recommendedName>
        <fullName evidence="1">SsuA/THI5-like domain-containing protein</fullName>
    </recommendedName>
</protein>
<organism evidence="2 3">
    <name type="scientific">Mangrovimicrobium sediminis</name>
    <dbReference type="NCBI Taxonomy" id="2562682"/>
    <lineage>
        <taxon>Bacteria</taxon>
        <taxon>Pseudomonadati</taxon>
        <taxon>Pseudomonadota</taxon>
        <taxon>Gammaproteobacteria</taxon>
        <taxon>Cellvibrionales</taxon>
        <taxon>Halieaceae</taxon>
        <taxon>Mangrovimicrobium</taxon>
    </lineage>
</organism>
<dbReference type="PANTHER" id="PTHR31528:SF3">
    <property type="entry name" value="THIAMINE BIOSYNTHESIS PROTEIN HI_0357-RELATED"/>
    <property type="match status" value="1"/>
</dbReference>
<dbReference type="GO" id="GO:0009228">
    <property type="term" value="P:thiamine biosynthetic process"/>
    <property type="evidence" value="ECO:0007669"/>
    <property type="project" value="InterPro"/>
</dbReference>
<dbReference type="Pfam" id="PF09084">
    <property type="entry name" value="NMT1"/>
    <property type="match status" value="1"/>
</dbReference>
<name>A0A4Z0M5F3_9GAMM</name>
<gene>
    <name evidence="2" type="ORF">E4634_05455</name>
</gene>
<feature type="domain" description="SsuA/THI5-like" evidence="1">
    <location>
        <begin position="58"/>
        <end position="254"/>
    </location>
</feature>
<evidence type="ECO:0000313" key="3">
    <source>
        <dbReference type="Proteomes" id="UP000298050"/>
    </source>
</evidence>
<dbReference type="SUPFAM" id="SSF53850">
    <property type="entry name" value="Periplasmic binding protein-like II"/>
    <property type="match status" value="1"/>
</dbReference>
<reference evidence="2 3" key="1">
    <citation type="submission" date="2019-04" db="EMBL/GenBank/DDBJ databases">
        <title>Taxonomy of novel Haliea sp. from mangrove soil of West Coast of India.</title>
        <authorList>
            <person name="Verma A."/>
            <person name="Kumar P."/>
            <person name="Krishnamurthi S."/>
        </authorList>
    </citation>
    <scope>NUCLEOTIDE SEQUENCE [LARGE SCALE GENOMIC DNA]</scope>
    <source>
        <strain evidence="2 3">SAOS-164</strain>
    </source>
</reference>
<evidence type="ECO:0000313" key="2">
    <source>
        <dbReference type="EMBL" id="TGD74647.1"/>
    </source>
</evidence>
<accession>A0A4Z0M5F3</accession>
<dbReference type="PANTHER" id="PTHR31528">
    <property type="entry name" value="4-AMINO-5-HYDROXYMETHYL-2-METHYLPYRIMIDINE PHOSPHATE SYNTHASE THI11-RELATED"/>
    <property type="match status" value="1"/>
</dbReference>
<dbReference type="Proteomes" id="UP000298050">
    <property type="component" value="Unassembled WGS sequence"/>
</dbReference>
<dbReference type="EMBL" id="SRLE01000005">
    <property type="protein sequence ID" value="TGD74647.1"/>
    <property type="molecule type" value="Genomic_DNA"/>
</dbReference>
<proteinExistence type="predicted"/>
<evidence type="ECO:0000259" key="1">
    <source>
        <dbReference type="Pfam" id="PF09084"/>
    </source>
</evidence>
<dbReference type="InterPro" id="IPR015168">
    <property type="entry name" value="SsuA/THI5"/>
</dbReference>
<comment type="caution">
    <text evidence="2">The sequence shown here is derived from an EMBL/GenBank/DDBJ whole genome shotgun (WGS) entry which is preliminary data.</text>
</comment>
<dbReference type="PROSITE" id="PS51257">
    <property type="entry name" value="PROKAR_LIPOPROTEIN"/>
    <property type="match status" value="1"/>
</dbReference>
<dbReference type="Gene3D" id="3.40.190.10">
    <property type="entry name" value="Periplasmic binding protein-like II"/>
    <property type="match status" value="2"/>
</dbReference>
<dbReference type="OrthoDB" id="9180959at2"/>
<dbReference type="AlphaFoldDB" id="A0A4Z0M5F3"/>
<dbReference type="InterPro" id="IPR027939">
    <property type="entry name" value="NMT1/THI5"/>
</dbReference>